<proteinExistence type="predicted"/>
<dbReference type="RefSeq" id="WP_344928055.1">
    <property type="nucleotide sequence ID" value="NZ_BAABCW010000010.1"/>
</dbReference>
<comment type="caution">
    <text evidence="1">The sequence shown here is derived from an EMBL/GenBank/DDBJ whole genome shotgun (WGS) entry which is preliminary data.</text>
</comment>
<evidence type="ECO:0000313" key="2">
    <source>
        <dbReference type="Proteomes" id="UP001500459"/>
    </source>
</evidence>
<evidence type="ECO:0000313" key="1">
    <source>
        <dbReference type="EMBL" id="GAA3511092.1"/>
    </source>
</evidence>
<reference evidence="2" key="1">
    <citation type="journal article" date="2019" name="Int. J. Syst. Evol. Microbiol.">
        <title>The Global Catalogue of Microorganisms (GCM) 10K type strain sequencing project: providing services to taxonomists for standard genome sequencing and annotation.</title>
        <authorList>
            <consortium name="The Broad Institute Genomics Platform"/>
            <consortium name="The Broad Institute Genome Sequencing Center for Infectious Disease"/>
            <person name="Wu L."/>
            <person name="Ma J."/>
        </authorList>
    </citation>
    <scope>NUCLEOTIDE SEQUENCE [LARGE SCALE GENOMIC DNA]</scope>
    <source>
        <strain evidence="2">JCM 17106</strain>
    </source>
</reference>
<keyword evidence="2" id="KW-1185">Reference proteome</keyword>
<accession>A0ABP6UPU2</accession>
<sequence>MENQIVKKAKVYSRTNFFNKTYCVFKGVPLRAISRRKPHYRSESGSTYYYTTKGVFRLSNHWGRAAKCNWRLASEIPVEIDDLRLGYADWVDFRENLGEDIDAYYIRVDFETKNVSYVHRENPEYDNIAVLRTVDATRKLIKQIKNLLDTHKWAKYYEYDDLETFRKEVILKLINTNMTLNELRRELASQQY</sequence>
<dbReference type="EMBL" id="BAABCW010000010">
    <property type="protein sequence ID" value="GAA3511092.1"/>
    <property type="molecule type" value="Genomic_DNA"/>
</dbReference>
<evidence type="ECO:0008006" key="3">
    <source>
        <dbReference type="Google" id="ProtNLM"/>
    </source>
</evidence>
<protein>
    <recommendedName>
        <fullName evidence="3">DUF4304 domain-containing protein</fullName>
    </recommendedName>
</protein>
<name>A0ABP6UPU2_9FLAO</name>
<dbReference type="Proteomes" id="UP001500459">
    <property type="component" value="Unassembled WGS sequence"/>
</dbReference>
<gene>
    <name evidence="1" type="ORF">GCM10022393_26030</name>
</gene>
<organism evidence="1 2">
    <name type="scientific">Aquimarina addita</name>
    <dbReference type="NCBI Taxonomy" id="870485"/>
    <lineage>
        <taxon>Bacteria</taxon>
        <taxon>Pseudomonadati</taxon>
        <taxon>Bacteroidota</taxon>
        <taxon>Flavobacteriia</taxon>
        <taxon>Flavobacteriales</taxon>
        <taxon>Flavobacteriaceae</taxon>
        <taxon>Aquimarina</taxon>
    </lineage>
</organism>